<evidence type="ECO:0000313" key="3">
    <source>
        <dbReference type="EMBL" id="GIF56815.1"/>
    </source>
</evidence>
<comment type="caution">
    <text evidence="3">The sequence shown here is derived from an EMBL/GenBank/DDBJ whole genome shotgun (WGS) entry which is preliminary data.</text>
</comment>
<dbReference type="Proteomes" id="UP000624325">
    <property type="component" value="Unassembled WGS sequence"/>
</dbReference>
<keyword evidence="1" id="KW-0472">Membrane</keyword>
<dbReference type="InterPro" id="IPR025698">
    <property type="entry name" value="2TM_dom"/>
</dbReference>
<evidence type="ECO:0000313" key="4">
    <source>
        <dbReference type="Proteomes" id="UP000624325"/>
    </source>
</evidence>
<protein>
    <recommendedName>
        <fullName evidence="2">2TM domain-containing protein</fullName>
    </recommendedName>
</protein>
<evidence type="ECO:0000259" key="2">
    <source>
        <dbReference type="Pfam" id="PF13239"/>
    </source>
</evidence>
<feature type="transmembrane region" description="Helical" evidence="1">
    <location>
        <begin position="12"/>
        <end position="34"/>
    </location>
</feature>
<feature type="transmembrane region" description="Helical" evidence="1">
    <location>
        <begin position="40"/>
        <end position="61"/>
    </location>
</feature>
<dbReference type="Pfam" id="PF13239">
    <property type="entry name" value="2TM"/>
    <property type="match status" value="1"/>
</dbReference>
<name>A0ABQ4C3G3_9ACTN</name>
<keyword evidence="1" id="KW-1133">Transmembrane helix</keyword>
<organism evidence="3 4">
    <name type="scientific">Asanoa iriomotensis</name>
    <dbReference type="NCBI Taxonomy" id="234613"/>
    <lineage>
        <taxon>Bacteria</taxon>
        <taxon>Bacillati</taxon>
        <taxon>Actinomycetota</taxon>
        <taxon>Actinomycetes</taxon>
        <taxon>Micromonosporales</taxon>
        <taxon>Micromonosporaceae</taxon>
        <taxon>Asanoa</taxon>
    </lineage>
</organism>
<dbReference type="RefSeq" id="WP_203702753.1">
    <property type="nucleotide sequence ID" value="NZ_BAAALU010000004.1"/>
</dbReference>
<gene>
    <name evidence="3" type="ORF">Air01nite_29100</name>
</gene>
<sequence length="71" mass="8497">MTTTPSATAQIWGLRIHVLCYLVSNVIQVIVWWYYTPDQFFWPLWSILGWAVWLIIHYWWAKASIAKTAKR</sequence>
<feature type="domain" description="2TM" evidence="2">
    <location>
        <begin position="9"/>
        <end position="60"/>
    </location>
</feature>
<dbReference type="EMBL" id="BONC01000017">
    <property type="protein sequence ID" value="GIF56815.1"/>
    <property type="molecule type" value="Genomic_DNA"/>
</dbReference>
<proteinExistence type="predicted"/>
<accession>A0ABQ4C3G3</accession>
<evidence type="ECO:0000256" key="1">
    <source>
        <dbReference type="SAM" id="Phobius"/>
    </source>
</evidence>
<keyword evidence="1" id="KW-0812">Transmembrane</keyword>
<keyword evidence="4" id="KW-1185">Reference proteome</keyword>
<reference evidence="3 4" key="1">
    <citation type="submission" date="2021-01" db="EMBL/GenBank/DDBJ databases">
        <title>Whole genome shotgun sequence of Asanoa iriomotensis NBRC 100142.</title>
        <authorList>
            <person name="Komaki H."/>
            <person name="Tamura T."/>
        </authorList>
    </citation>
    <scope>NUCLEOTIDE SEQUENCE [LARGE SCALE GENOMIC DNA]</scope>
    <source>
        <strain evidence="3 4">NBRC 100142</strain>
    </source>
</reference>